<feature type="region of interest" description="Disordered" evidence="1">
    <location>
        <begin position="116"/>
        <end position="136"/>
    </location>
</feature>
<name>A0ABC9TSB1_CLOSY</name>
<accession>A0ABC9TSB1</accession>
<evidence type="ECO:0000256" key="1">
    <source>
        <dbReference type="SAM" id="MobiDB-lite"/>
    </source>
</evidence>
<dbReference type="RefSeq" id="WP_021641503.1">
    <property type="nucleotide sequence ID" value="NZ_KE992859.1"/>
</dbReference>
<gene>
    <name evidence="2" type="ORF">CLOSYM_04281</name>
</gene>
<feature type="region of interest" description="Disordered" evidence="1">
    <location>
        <begin position="82"/>
        <end position="101"/>
    </location>
</feature>
<reference evidence="2 3" key="1">
    <citation type="submission" date="2013-07" db="EMBL/GenBank/DDBJ databases">
        <authorList>
            <person name="Weinstock G."/>
            <person name="Sodergren E."/>
            <person name="Wylie T."/>
            <person name="Fulton L."/>
            <person name="Fulton R."/>
            <person name="Fronick C."/>
            <person name="O'Laughlin M."/>
            <person name="Godfrey J."/>
            <person name="Miner T."/>
            <person name="Herter B."/>
            <person name="Appelbaum E."/>
            <person name="Cordes M."/>
            <person name="Lek S."/>
            <person name="Wollam A."/>
            <person name="Pepin K.H."/>
            <person name="Palsikar V.B."/>
            <person name="Mitreva M."/>
            <person name="Wilson R.K."/>
        </authorList>
    </citation>
    <scope>NUCLEOTIDE SEQUENCE [LARGE SCALE GENOMIC DNA]</scope>
    <source>
        <strain evidence="2 3">ATCC 14940</strain>
    </source>
</reference>
<comment type="caution">
    <text evidence="2">The sequence shown here is derived from an EMBL/GenBank/DDBJ whole genome shotgun (WGS) entry which is preliminary data.</text>
</comment>
<proteinExistence type="predicted"/>
<organism evidence="2 3">
    <name type="scientific">[Clostridium] symbiosum ATCC 14940</name>
    <dbReference type="NCBI Taxonomy" id="411472"/>
    <lineage>
        <taxon>Bacteria</taxon>
        <taxon>Bacillati</taxon>
        <taxon>Bacillota</taxon>
        <taxon>Clostridia</taxon>
        <taxon>Lachnospirales</taxon>
        <taxon>Lachnospiraceae</taxon>
        <taxon>Otoolea</taxon>
    </lineage>
</organism>
<evidence type="ECO:0000313" key="2">
    <source>
        <dbReference type="EMBL" id="ERI74161.1"/>
    </source>
</evidence>
<feature type="compositionally biased region" description="Basic and acidic residues" evidence="1">
    <location>
        <begin position="116"/>
        <end position="130"/>
    </location>
</feature>
<dbReference type="EMBL" id="AWSU01000342">
    <property type="protein sequence ID" value="ERI74161.1"/>
    <property type="molecule type" value="Genomic_DNA"/>
</dbReference>
<evidence type="ECO:0000313" key="3">
    <source>
        <dbReference type="Proteomes" id="UP000016491"/>
    </source>
</evidence>
<sequence length="136" mass="15478">MGKINCLGISIKKNIASLFWTIFLVCLLALPTFAAENIGGEPVDRSGTVTYISIPNEDGTFTTLEGKEAQEWYDRAVREGKQRESMLESEYSGEGVKSEAETRGPFHYKYRYRESSNRKNVERTELEKTVTNKIKK</sequence>
<dbReference type="Proteomes" id="UP000016491">
    <property type="component" value="Unassembled WGS sequence"/>
</dbReference>
<protein>
    <submittedName>
        <fullName evidence="2">Uncharacterized protein</fullName>
    </submittedName>
</protein>
<dbReference type="AlphaFoldDB" id="A0ABC9TSB1"/>